<gene>
    <name evidence="2" type="ORF">RF55_3534</name>
</gene>
<keyword evidence="3" id="KW-1185">Reference proteome</keyword>
<dbReference type="EMBL" id="LBMM01001500">
    <property type="protein sequence ID" value="KMQ96198.1"/>
    <property type="molecule type" value="Genomic_DNA"/>
</dbReference>
<protein>
    <submittedName>
        <fullName evidence="2">Outer membrane protein</fullName>
    </submittedName>
</protein>
<dbReference type="Gene3D" id="2.170.16.10">
    <property type="entry name" value="Hedgehog/Intein (Hint) domain"/>
    <property type="match status" value="1"/>
</dbReference>
<sequence length="1493" mass="147496">MRAAFLRADVQTVGNNTTIGATRAGLLVVGATGTIGGSVRSNITVTSQHLAATAGGFLQPSYPAGNGTGTLFVGAYGEADNVTVNAKGAIAAATGGGVIDGAAAYGGGSLIASSGGVIKAGDNQHNVSNAFAGQGGTVSAFNGGTVSGVVASGDWEGVIAGHAVTAVINVGNQGVVSGGTVQAYGTVNVANAGTLVSGLISGGVANYGIGWGAATPAIANISDGGIASNLSVYGAGTVNDGGIISGATLSGIYNGGLAGAAAYSGAPVVNVSGANAQLLGGTVSGVESAVVGANVGAIGLSLPIPGYSGVGATVNVSAGGIASNLDVGPEGSVNVGAQGVLSGGILSGSYASAGAGIVGVGASGLIGGSAFASIGDGGSANDENVSVFGVMNAGSGAKLTNDSAFGGTINVGAGATMVGGEASGFYDGGMLLGLGAHTYSGVINVSGQQAQLSGATADAYGTILAQNGGTIVGGTALDSTLDANGNVIPAGALQAGSGGTVLAADGANVSNATALAYGTVAALNGGIVANVTASANGTTLASGGIVSGATAFTGGTLVASANSGIISNAIVSNGGTAVASGQGLITGGIVNYNGTEIASDGGTVSGADVQSSGQLYAENGGTAGGTVESGGSIWANAGGLVSNATLFSGARLNSPGKASGIWGQIFGTAIGTGLVSGATYNSITLESGVVFGMSSGSMSNVTINGGAAIGIYSSGAVVSGATVYGDPKAGGASIDALNGGTVYAATAFSGGLVAAGGVGAISMNGISSTGDQGGTSLMSGALIESGGVGLVGGNKNLTVTKGGTQVTLEGAGISSDAVVDAGGLFDVNSQGTMLGGTVAGTLLVEDGGTMSAILFSGPEANGYVDVGALANSNIIEAGGTLAFNGGSGANNTVQAGGEIDVGVGASRYLSVNDSGAYKIASGTDLNHGVVTSTYVGSKGVLSVGGSTSFVGKDNKATTITGGTALGATVANGGTMVVAAGAYASGATIGAGQDDFVPGKGLVDPAGKPDKYGIGDGGYIAAGGTLESAVLADGSVGANGKIDQMGGLLRVQPGATVTDLHMGWYGQIEVTDVNYSAGESVIYTNGAITLMSDNHSVWDATLDNNGGSGYKASGFQVWDDNGHPVIVYDKCFLKGTRIWTSKGYVTVEQLKEGDSILAMVDGKEVERTITAMRRQRSNIKRDLPIDVAGWSVCVRAGALGDNLPERDLRVTPEHCFYFEGRFLPIRMLVNGFSIYYDTSLEHFDFFHFETEPHSIVRAEGVLTESWLNTEKRRQAVNLSNGITRLETIPSRNWERDAAAPLDVSAPFAEKLWQKFNNRALNLGMDLQAHQNLVFDNNPNIRLRLDDGREIYPRNRRGNKFFFQLPAGVKGASLLSKTFRPSETVGPWVDDRRKLGVLVGKIKVAIGDEFRDLDAHTRVANAQGWDVVENIPCRWTKGDALLPVLGTEEELRGGASLIIEVLAGGPYPKDQEDGKKDNFSDVPMGNQLTLCLINS</sequence>
<dbReference type="InterPro" id="IPR012332">
    <property type="entry name" value="Autotransporter_pectin_lyase_C"/>
</dbReference>
<evidence type="ECO:0000313" key="3">
    <source>
        <dbReference type="Proteomes" id="UP000036403"/>
    </source>
</evidence>
<dbReference type="InterPro" id="IPR036844">
    <property type="entry name" value="Hint_dom_sf"/>
</dbReference>
<dbReference type="Proteomes" id="UP000036403">
    <property type="component" value="Unassembled WGS sequence"/>
</dbReference>
<dbReference type="Gene3D" id="2.160.20.20">
    <property type="match status" value="1"/>
</dbReference>
<evidence type="ECO:0000313" key="2">
    <source>
        <dbReference type="EMBL" id="KMQ96198.1"/>
    </source>
</evidence>
<evidence type="ECO:0000259" key="1">
    <source>
        <dbReference type="Pfam" id="PF13403"/>
    </source>
</evidence>
<organism evidence="2 3">
    <name type="scientific">Lasius niger</name>
    <name type="common">Black garden ant</name>
    <dbReference type="NCBI Taxonomy" id="67767"/>
    <lineage>
        <taxon>Eukaryota</taxon>
        <taxon>Metazoa</taxon>
        <taxon>Ecdysozoa</taxon>
        <taxon>Arthropoda</taxon>
        <taxon>Hexapoda</taxon>
        <taxon>Insecta</taxon>
        <taxon>Pterygota</taxon>
        <taxon>Neoptera</taxon>
        <taxon>Endopterygota</taxon>
        <taxon>Hymenoptera</taxon>
        <taxon>Apocrita</taxon>
        <taxon>Aculeata</taxon>
        <taxon>Formicoidea</taxon>
        <taxon>Formicidae</taxon>
        <taxon>Formicinae</taxon>
        <taxon>Lasius</taxon>
        <taxon>Lasius</taxon>
    </lineage>
</organism>
<dbReference type="Pfam" id="PF13403">
    <property type="entry name" value="Hint_2"/>
    <property type="match status" value="1"/>
</dbReference>
<dbReference type="PaxDb" id="67767-A0A0J7L0T0"/>
<comment type="caution">
    <text evidence="2">The sequence shown here is derived from an EMBL/GenBank/DDBJ whole genome shotgun (WGS) entry which is preliminary data.</text>
</comment>
<dbReference type="SUPFAM" id="SSF51294">
    <property type="entry name" value="Hedgehog/intein (Hint) domain"/>
    <property type="match status" value="1"/>
</dbReference>
<feature type="domain" description="Hedgehog/Intein (Hint)" evidence="1">
    <location>
        <begin position="1130"/>
        <end position="1268"/>
    </location>
</feature>
<name>A0A0J7L0T0_LASNI</name>
<proteinExistence type="predicted"/>
<dbReference type="OrthoDB" id="8382377at2759"/>
<reference evidence="2 3" key="1">
    <citation type="submission" date="2015-04" db="EMBL/GenBank/DDBJ databases">
        <title>Lasius niger genome sequencing.</title>
        <authorList>
            <person name="Konorov E.A."/>
            <person name="Nikitin M.A."/>
            <person name="Kirill M.V."/>
            <person name="Chang P."/>
        </authorList>
    </citation>
    <scope>NUCLEOTIDE SEQUENCE [LARGE SCALE GENOMIC DNA]</scope>
    <source>
        <tissue evidence="2">Whole</tissue>
    </source>
</reference>
<accession>A0A0J7L0T0</accession>
<dbReference type="InterPro" id="IPR028992">
    <property type="entry name" value="Hedgehog/Intein_dom"/>
</dbReference>